<comment type="caution">
    <text evidence="3">The sequence shown here is derived from an EMBL/GenBank/DDBJ whole genome shotgun (WGS) entry which is preliminary data.</text>
</comment>
<dbReference type="Proteomes" id="UP000811246">
    <property type="component" value="Chromosome 13"/>
</dbReference>
<protein>
    <recommendedName>
        <fullName evidence="5">GAG-pre-integrase domain-containing protein</fullName>
    </recommendedName>
</protein>
<organism evidence="3 4">
    <name type="scientific">Carya illinoinensis</name>
    <name type="common">Pecan</name>
    <dbReference type="NCBI Taxonomy" id="32201"/>
    <lineage>
        <taxon>Eukaryota</taxon>
        <taxon>Viridiplantae</taxon>
        <taxon>Streptophyta</taxon>
        <taxon>Embryophyta</taxon>
        <taxon>Tracheophyta</taxon>
        <taxon>Spermatophyta</taxon>
        <taxon>Magnoliopsida</taxon>
        <taxon>eudicotyledons</taxon>
        <taxon>Gunneridae</taxon>
        <taxon>Pentapetalae</taxon>
        <taxon>rosids</taxon>
        <taxon>fabids</taxon>
        <taxon>Fagales</taxon>
        <taxon>Juglandaceae</taxon>
        <taxon>Carya</taxon>
    </lineage>
</organism>
<evidence type="ECO:0000256" key="2">
    <source>
        <dbReference type="SAM" id="Phobius"/>
    </source>
</evidence>
<dbReference type="EMBL" id="CM031837">
    <property type="protein sequence ID" value="KAG6681615.1"/>
    <property type="molecule type" value="Genomic_DNA"/>
</dbReference>
<keyword evidence="2" id="KW-0472">Membrane</keyword>
<feature type="compositionally biased region" description="Polar residues" evidence="1">
    <location>
        <begin position="15"/>
        <end position="26"/>
    </location>
</feature>
<dbReference type="EMBL" id="CM031837">
    <property type="protein sequence ID" value="KAG6681614.1"/>
    <property type="molecule type" value="Genomic_DNA"/>
</dbReference>
<proteinExistence type="predicted"/>
<feature type="region of interest" description="Disordered" evidence="1">
    <location>
        <begin position="15"/>
        <end position="35"/>
    </location>
</feature>
<evidence type="ECO:0008006" key="5">
    <source>
        <dbReference type="Google" id="ProtNLM"/>
    </source>
</evidence>
<feature type="transmembrane region" description="Helical" evidence="2">
    <location>
        <begin position="207"/>
        <end position="227"/>
    </location>
</feature>
<name>A0A922ANB5_CARIL</name>
<reference evidence="3" key="1">
    <citation type="submission" date="2021-01" db="EMBL/GenBank/DDBJ databases">
        <authorList>
            <person name="Lovell J.T."/>
            <person name="Bentley N."/>
            <person name="Bhattarai G."/>
            <person name="Jenkins J.W."/>
            <person name="Sreedasyam A."/>
            <person name="Alarcon Y."/>
            <person name="Bock C."/>
            <person name="Boston L."/>
            <person name="Carlson J."/>
            <person name="Cervantes K."/>
            <person name="Clermont K."/>
            <person name="Krom N."/>
            <person name="Kubenka K."/>
            <person name="Mamidi S."/>
            <person name="Mattison C."/>
            <person name="Monteros M."/>
            <person name="Pisani C."/>
            <person name="Plott C."/>
            <person name="Rajasekar S."/>
            <person name="Rhein H.S."/>
            <person name="Rohla C."/>
            <person name="Song M."/>
            <person name="Hilaire R.S."/>
            <person name="Shu S."/>
            <person name="Wells L."/>
            <person name="Wang X."/>
            <person name="Webber J."/>
            <person name="Heerema R.J."/>
            <person name="Klein P."/>
            <person name="Conner P."/>
            <person name="Grauke L."/>
            <person name="Grimwood J."/>
            <person name="Schmutz J."/>
            <person name="Randall J.J."/>
        </authorList>
    </citation>
    <scope>NUCLEOTIDE SEQUENCE</scope>
    <source>
        <tissue evidence="3">Leaf</tissue>
    </source>
</reference>
<sequence>MEMHGWKCFDPVVTANSSQRKPSNNRFKNDKNRSKQNSNNKFFFLRSPLLCADFAISLDTQQRIVPNLRLLQQQIALLLRLQRMENGFSISLLLIISHLIWLISISTLNMMVKMRFILEMDRMTGIVLMRGRCEGGVYPVALRPSSSQVNTITLAGTRVSFDCWHHRLGHPTPKICRHYLGVVPWLCPRLSPSCPVFRVNVINLINCHLVLLLLKVILLNFCMLIFGDPSLFPQLILSFSC</sequence>
<keyword evidence="2" id="KW-0812">Transmembrane</keyword>
<keyword evidence="2" id="KW-1133">Transmembrane helix</keyword>
<dbReference type="AlphaFoldDB" id="A0A922ANB5"/>
<feature type="transmembrane region" description="Helical" evidence="2">
    <location>
        <begin position="88"/>
        <end position="112"/>
    </location>
</feature>
<evidence type="ECO:0000256" key="1">
    <source>
        <dbReference type="SAM" id="MobiDB-lite"/>
    </source>
</evidence>
<accession>A0A922ANB5</accession>
<evidence type="ECO:0000313" key="4">
    <source>
        <dbReference type="Proteomes" id="UP000811246"/>
    </source>
</evidence>
<gene>
    <name evidence="3" type="ORF">I3842_13G102300</name>
</gene>
<evidence type="ECO:0000313" key="3">
    <source>
        <dbReference type="EMBL" id="KAG6681615.1"/>
    </source>
</evidence>